<proteinExistence type="predicted"/>
<name>A0AAE4MIG1_9EURY</name>
<dbReference type="AlphaFoldDB" id="A0AAE4MIG1"/>
<feature type="domain" description="HD" evidence="1">
    <location>
        <begin position="20"/>
        <end position="132"/>
    </location>
</feature>
<evidence type="ECO:0000313" key="2">
    <source>
        <dbReference type="EMBL" id="MDV0446539.1"/>
    </source>
</evidence>
<reference evidence="2" key="1">
    <citation type="submission" date="2023-06" db="EMBL/GenBank/DDBJ databases">
        <title>Genome sequence of Methanosarcinaceae archaeon Ag5.</title>
        <authorList>
            <person name="Protasov E."/>
            <person name="Platt K."/>
            <person name="Poehlein A."/>
            <person name="Daniel R."/>
            <person name="Brune A."/>
        </authorList>
    </citation>
    <scope>NUCLEOTIDE SEQUENCE</scope>
    <source>
        <strain evidence="2">Ag5</strain>
    </source>
</reference>
<dbReference type="InterPro" id="IPR006675">
    <property type="entry name" value="HDIG_dom"/>
</dbReference>
<evidence type="ECO:0000313" key="3">
    <source>
        <dbReference type="Proteomes" id="UP001271789"/>
    </source>
</evidence>
<dbReference type="EMBL" id="JAWDKD010000008">
    <property type="protein sequence ID" value="MDV0446539.1"/>
    <property type="molecule type" value="Genomic_DNA"/>
</dbReference>
<dbReference type="SMART" id="SM00471">
    <property type="entry name" value="HDc"/>
    <property type="match status" value="1"/>
</dbReference>
<dbReference type="InterPro" id="IPR003607">
    <property type="entry name" value="HD/PDEase_dom"/>
</dbReference>
<dbReference type="PANTHER" id="PTHR38659">
    <property type="entry name" value="METAL-DEPENDENT PHOSPHOHYDROLASE"/>
    <property type="match status" value="1"/>
</dbReference>
<dbReference type="SUPFAM" id="SSF109604">
    <property type="entry name" value="HD-domain/PDEase-like"/>
    <property type="match status" value="1"/>
</dbReference>
<keyword evidence="3" id="KW-1185">Reference proteome</keyword>
<dbReference type="PANTHER" id="PTHR38659:SF2">
    <property type="entry name" value="HDIG DOMAIN PROTEIN"/>
    <property type="match status" value="1"/>
</dbReference>
<keyword evidence="2" id="KW-0378">Hydrolase</keyword>
<dbReference type="CDD" id="cd00077">
    <property type="entry name" value="HDc"/>
    <property type="match status" value="1"/>
</dbReference>
<dbReference type="RefSeq" id="WP_338098937.1">
    <property type="nucleotide sequence ID" value="NZ_JAWDKD010000008.1"/>
</dbReference>
<dbReference type="PROSITE" id="PS51831">
    <property type="entry name" value="HD"/>
    <property type="match status" value="1"/>
</dbReference>
<dbReference type="InterPro" id="IPR006674">
    <property type="entry name" value="HD_domain"/>
</dbReference>
<dbReference type="Proteomes" id="UP001271789">
    <property type="component" value="Unassembled WGS sequence"/>
</dbReference>
<organism evidence="2 3">
    <name type="scientific">Methanolapillus africanus</name>
    <dbReference type="NCBI Taxonomy" id="3028297"/>
    <lineage>
        <taxon>Archaea</taxon>
        <taxon>Methanobacteriati</taxon>
        <taxon>Methanobacteriota</taxon>
        <taxon>Stenosarchaea group</taxon>
        <taxon>Methanomicrobia</taxon>
        <taxon>Methanosarcinales</taxon>
        <taxon>Methanosarcinaceae</taxon>
        <taxon>Methanolapillus</taxon>
    </lineage>
</organism>
<dbReference type="Gene3D" id="1.10.3210.10">
    <property type="entry name" value="Hypothetical protein af1432"/>
    <property type="match status" value="1"/>
</dbReference>
<dbReference type="EC" id="3.1.-.-" evidence="2"/>
<dbReference type="GO" id="GO:0016787">
    <property type="term" value="F:hydrolase activity"/>
    <property type="evidence" value="ECO:0007669"/>
    <property type="project" value="UniProtKB-KW"/>
</dbReference>
<gene>
    <name evidence="2" type="primary">rny</name>
    <name evidence="2" type="ORF">MsAg5_03840</name>
</gene>
<comment type="caution">
    <text evidence="2">The sequence shown here is derived from an EMBL/GenBank/DDBJ whole genome shotgun (WGS) entry which is preliminary data.</text>
</comment>
<dbReference type="Pfam" id="PF01966">
    <property type="entry name" value="HD"/>
    <property type="match status" value="1"/>
</dbReference>
<sequence>MISRDEAIQILKEEGCDDKVIEHCVTVADEAVRIARENAAAGMDVDIELVEIGALLHDLGRAQSHDIDHAVLGMELAKKHNLDERVISIIKKHVGAGLTCEEAHMFGLPDDDYMPRTLEEKIVAHADNIVKGTKVITLKKRIKIMKERGLDKESRQRVKELAYEVDFNYSDD</sequence>
<accession>A0AAE4MIG1</accession>
<dbReference type="NCBIfam" id="TIGR00277">
    <property type="entry name" value="HDIG"/>
    <property type="match status" value="1"/>
</dbReference>
<protein>
    <submittedName>
        <fullName evidence="2">Ribonuclease Y</fullName>
        <ecNumber evidence="2">3.1.-.-</ecNumber>
    </submittedName>
</protein>
<evidence type="ECO:0000259" key="1">
    <source>
        <dbReference type="PROSITE" id="PS51831"/>
    </source>
</evidence>